<dbReference type="SUPFAM" id="SSF52047">
    <property type="entry name" value="RNI-like"/>
    <property type="match status" value="1"/>
</dbReference>
<comment type="caution">
    <text evidence="1">The sequence shown here is derived from an EMBL/GenBank/DDBJ whole genome shotgun (WGS) entry which is preliminary data.</text>
</comment>
<proteinExistence type="predicted"/>
<accession>A0A813A3W0</accession>
<dbReference type="OrthoDB" id="423925at2759"/>
<reference evidence="1" key="1">
    <citation type="submission" date="2021-02" db="EMBL/GenBank/DDBJ databases">
        <authorList>
            <person name="Dougan E. K."/>
            <person name="Rhodes N."/>
            <person name="Thang M."/>
            <person name="Chan C."/>
        </authorList>
    </citation>
    <scope>NUCLEOTIDE SEQUENCE</scope>
</reference>
<name>A0A813A3W0_9DINO</name>
<sequence length="392" mass="43497">MVLEKKFAWKQLAPCLDPFTIAAASMTNRTVRSWCVSQCGLLIVPFVCVDCEDSAADQMIIMIKSLPAIDRSEVIELAIREGIGEAQNPDFFTLCLGWLLGPFVKLKKLDLSAWRGDWDSTLWMTVLRNLQRHSVALDSLNYYGCPVQALKVLPTFSSLLELSLSVHETSGQSAASLLESIADCGTSLCRLHTVRFEIFCGPGDSASSLQRCLDAFPLMHVSIVDDGCDEILAKILSQIRWPSNCCMVSLSAEFPGEELCALAEKICCSRVLGFALRHGVFDSSGLTASHVQEFLNKLQWSELVEFYWEPPRKLLAVDDESVRTSLCALVDNLYPLRFLHVWRPNEGGFASEDLAEVAWKRGVELSCEARHLIHMRTCIGCCDCEFTGGGLV</sequence>
<gene>
    <name evidence="1" type="ORF">SNEC2469_LOCUS26652</name>
</gene>
<dbReference type="EMBL" id="CAJNJA010054620">
    <property type="protein sequence ID" value="CAE7853666.1"/>
    <property type="molecule type" value="Genomic_DNA"/>
</dbReference>
<dbReference type="AlphaFoldDB" id="A0A813A3W0"/>
<protein>
    <submittedName>
        <fullName evidence="1">Uncharacterized protein</fullName>
    </submittedName>
</protein>
<evidence type="ECO:0000313" key="1">
    <source>
        <dbReference type="EMBL" id="CAE7853666.1"/>
    </source>
</evidence>
<keyword evidence="2" id="KW-1185">Reference proteome</keyword>
<evidence type="ECO:0000313" key="2">
    <source>
        <dbReference type="Proteomes" id="UP000601435"/>
    </source>
</evidence>
<organism evidence="1 2">
    <name type="scientific">Symbiodinium necroappetens</name>
    <dbReference type="NCBI Taxonomy" id="1628268"/>
    <lineage>
        <taxon>Eukaryota</taxon>
        <taxon>Sar</taxon>
        <taxon>Alveolata</taxon>
        <taxon>Dinophyceae</taxon>
        <taxon>Suessiales</taxon>
        <taxon>Symbiodiniaceae</taxon>
        <taxon>Symbiodinium</taxon>
    </lineage>
</organism>
<dbReference type="Proteomes" id="UP000601435">
    <property type="component" value="Unassembled WGS sequence"/>
</dbReference>